<reference evidence="8 9" key="1">
    <citation type="submission" date="2018-01" db="EMBL/GenBank/DDBJ databases">
        <title>Draft genome sequence of Streptomyces sp. 13K301.</title>
        <authorList>
            <person name="Sahin N."/>
            <person name="Saygin H."/>
            <person name="Ay H."/>
        </authorList>
    </citation>
    <scope>NUCLEOTIDE SEQUENCE [LARGE SCALE GENOMIC DNA]</scope>
    <source>
        <strain evidence="8 9">13K301</strain>
    </source>
</reference>
<dbReference type="Proteomes" id="UP000235943">
    <property type="component" value="Unassembled WGS sequence"/>
</dbReference>
<feature type="domain" description="Thiamine pyrophosphate enzyme N-terminal TPP-binding" evidence="7">
    <location>
        <begin position="5"/>
        <end position="120"/>
    </location>
</feature>
<dbReference type="Pfam" id="PF00205">
    <property type="entry name" value="TPP_enzyme_M"/>
    <property type="match status" value="1"/>
</dbReference>
<evidence type="ECO:0000313" key="9">
    <source>
        <dbReference type="Proteomes" id="UP000235943"/>
    </source>
</evidence>
<dbReference type="SUPFAM" id="SSF52467">
    <property type="entry name" value="DHS-like NAD/FAD-binding domain"/>
    <property type="match status" value="1"/>
</dbReference>
<dbReference type="RefSeq" id="WP_102908068.1">
    <property type="nucleotide sequence ID" value="NZ_POUC01000028.1"/>
</dbReference>
<evidence type="ECO:0000256" key="1">
    <source>
        <dbReference type="ARBA" id="ARBA00007812"/>
    </source>
</evidence>
<dbReference type="InterPro" id="IPR047212">
    <property type="entry name" value="TPP_POXB-like"/>
</dbReference>
<sequence length="614" mass="66832">MASTKVSDYVLQRLREWDVDHVFAYAGDGINGLLAAWGRADNKPEFVQARHEEMSAFQAVGYAKFSGKVGVCAATSGPGAIHLLNGLYDAKLDHVPVVALVGQTNRSAMGGSYQQEVDLAGLYKDVASDFCETATVPEQLPNLIDRAIRTAYAKRTVTAIILPADVQELDYSPPTHAFKMVPSSLGLGRYAPVPAEEDLQRAADVLNSGEKVAVLIGQGARGARAEVERLADVLGAGVAKALLGKDALPDDLPYVTGSIGLLGTRPSYELMQECDTLLMIGSSFPYTQFLPELDQARAVQIDIDPHMIGLRYPNEVNLVGDARETLQRLLPRLHRKEDRAWREKIEKNVARWWEVMQRRAAVSADPVNPEYVVHALDGRLPEDAIVSADSGSAANWYARHLRLRGRMRGSLSGTLATMGPGVPYAIGAKFAHPDRPAIALVGDGAMQMNGMMEMVTAAKYYREWSDPRLIVAVLNNGDLNQVTWEMRAMSGAPQFEESQHIPDLPYADIARSIGLDGVRVEKPKQVESAWDQALAADRPFVIDFRTDPAVPPIPPHASLDQIEAAATAILKGDSDRGSMVKQGLKAKVQEMLPGSRHRDDRPGAGPHDSSEGNR</sequence>
<dbReference type="Gene3D" id="3.40.50.970">
    <property type="match status" value="2"/>
</dbReference>
<comment type="caution">
    <text evidence="8">The sequence shown here is derived from an EMBL/GenBank/DDBJ whole genome shotgun (WGS) entry which is preliminary data.</text>
</comment>
<dbReference type="Gene3D" id="3.40.50.1220">
    <property type="entry name" value="TPP-binding domain"/>
    <property type="match status" value="1"/>
</dbReference>
<gene>
    <name evidence="8" type="ORF">C1J00_06475</name>
</gene>
<dbReference type="OrthoDB" id="4959782at2"/>
<name>A0A2N8TVC2_9ACTN</name>
<dbReference type="PROSITE" id="PS00187">
    <property type="entry name" value="TPP_ENZYMES"/>
    <property type="match status" value="1"/>
</dbReference>
<feature type="compositionally biased region" description="Basic and acidic residues" evidence="4">
    <location>
        <begin position="596"/>
        <end position="614"/>
    </location>
</feature>
<dbReference type="Pfam" id="PF02776">
    <property type="entry name" value="TPP_enzyme_N"/>
    <property type="match status" value="1"/>
</dbReference>
<protein>
    <submittedName>
        <fullName evidence="8">Thiamine pyrophosphate-requiring protein</fullName>
    </submittedName>
</protein>
<evidence type="ECO:0000259" key="5">
    <source>
        <dbReference type="Pfam" id="PF00205"/>
    </source>
</evidence>
<dbReference type="InterPro" id="IPR029035">
    <property type="entry name" value="DHS-like_NAD/FAD-binding_dom"/>
</dbReference>
<evidence type="ECO:0000259" key="6">
    <source>
        <dbReference type="Pfam" id="PF02775"/>
    </source>
</evidence>
<dbReference type="GO" id="GO:0000287">
    <property type="term" value="F:magnesium ion binding"/>
    <property type="evidence" value="ECO:0007669"/>
    <property type="project" value="InterPro"/>
</dbReference>
<proteinExistence type="inferred from homology"/>
<dbReference type="InterPro" id="IPR029061">
    <property type="entry name" value="THDP-binding"/>
</dbReference>
<dbReference type="GO" id="GO:0030976">
    <property type="term" value="F:thiamine pyrophosphate binding"/>
    <property type="evidence" value="ECO:0007669"/>
    <property type="project" value="InterPro"/>
</dbReference>
<dbReference type="AlphaFoldDB" id="A0A2N8TVC2"/>
<dbReference type="NCBIfam" id="NF006129">
    <property type="entry name" value="PRK08273.1"/>
    <property type="match status" value="1"/>
</dbReference>
<dbReference type="SUPFAM" id="SSF52518">
    <property type="entry name" value="Thiamin diphosphate-binding fold (THDP-binding)"/>
    <property type="match status" value="2"/>
</dbReference>
<dbReference type="CDD" id="cd02014">
    <property type="entry name" value="TPP_POX"/>
    <property type="match status" value="1"/>
</dbReference>
<evidence type="ECO:0000256" key="4">
    <source>
        <dbReference type="SAM" id="MobiDB-lite"/>
    </source>
</evidence>
<dbReference type="GO" id="GO:0003824">
    <property type="term" value="F:catalytic activity"/>
    <property type="evidence" value="ECO:0007669"/>
    <property type="project" value="InterPro"/>
</dbReference>
<feature type="region of interest" description="Disordered" evidence="4">
    <location>
        <begin position="587"/>
        <end position="614"/>
    </location>
</feature>
<dbReference type="EMBL" id="POUC01000028">
    <property type="protein sequence ID" value="PNG22975.1"/>
    <property type="molecule type" value="Genomic_DNA"/>
</dbReference>
<dbReference type="CDD" id="cd07039">
    <property type="entry name" value="TPP_PYR_POX"/>
    <property type="match status" value="1"/>
</dbReference>
<feature type="domain" description="Thiamine pyrophosphate enzyme TPP-binding" evidence="6">
    <location>
        <begin position="389"/>
        <end position="544"/>
    </location>
</feature>
<dbReference type="InterPro" id="IPR047210">
    <property type="entry name" value="TPP_PYR_POXB-like"/>
</dbReference>
<feature type="domain" description="Thiamine pyrophosphate enzyme central" evidence="5">
    <location>
        <begin position="199"/>
        <end position="329"/>
    </location>
</feature>
<dbReference type="InterPro" id="IPR012001">
    <property type="entry name" value="Thiamin_PyroP_enz_TPP-bd_dom"/>
</dbReference>
<keyword evidence="2 3" id="KW-0786">Thiamine pyrophosphate</keyword>
<evidence type="ECO:0000259" key="7">
    <source>
        <dbReference type="Pfam" id="PF02776"/>
    </source>
</evidence>
<evidence type="ECO:0000256" key="3">
    <source>
        <dbReference type="RuleBase" id="RU362132"/>
    </source>
</evidence>
<dbReference type="PANTHER" id="PTHR42981:SF2">
    <property type="entry name" value="PYRUVATE DEHYDROGENASE [UBIQUINONE]"/>
    <property type="match status" value="1"/>
</dbReference>
<dbReference type="Pfam" id="PF02775">
    <property type="entry name" value="TPP_enzyme_C"/>
    <property type="match status" value="1"/>
</dbReference>
<dbReference type="InterPro" id="IPR011766">
    <property type="entry name" value="TPP_enzyme_TPP-bd"/>
</dbReference>
<keyword evidence="9" id="KW-1185">Reference proteome</keyword>
<dbReference type="PANTHER" id="PTHR42981">
    <property type="entry name" value="PYRUVATE DEHYDROGENASE [UBIQUINONE]"/>
    <property type="match status" value="1"/>
</dbReference>
<evidence type="ECO:0000313" key="8">
    <source>
        <dbReference type="EMBL" id="PNG22975.1"/>
    </source>
</evidence>
<accession>A0A2N8TVC2</accession>
<comment type="similarity">
    <text evidence="1 3">Belongs to the TPP enzyme family.</text>
</comment>
<dbReference type="InterPro" id="IPR047211">
    <property type="entry name" value="POXB-like"/>
</dbReference>
<evidence type="ECO:0000256" key="2">
    <source>
        <dbReference type="ARBA" id="ARBA00023052"/>
    </source>
</evidence>
<dbReference type="InterPro" id="IPR000399">
    <property type="entry name" value="TPP-bd_CS"/>
</dbReference>
<dbReference type="InterPro" id="IPR012000">
    <property type="entry name" value="Thiamin_PyroP_enz_cen_dom"/>
</dbReference>
<organism evidence="8 9">
    <name type="scientific">Streptomyces cahuitamycinicus</name>
    <dbReference type="NCBI Taxonomy" id="2070367"/>
    <lineage>
        <taxon>Bacteria</taxon>
        <taxon>Bacillati</taxon>
        <taxon>Actinomycetota</taxon>
        <taxon>Actinomycetes</taxon>
        <taxon>Kitasatosporales</taxon>
        <taxon>Streptomycetaceae</taxon>
        <taxon>Streptomyces</taxon>
    </lineage>
</organism>